<keyword evidence="4" id="KW-1185">Reference proteome</keyword>
<feature type="compositionally biased region" description="Basic and acidic residues" evidence="2">
    <location>
        <begin position="563"/>
        <end position="583"/>
    </location>
</feature>
<evidence type="ECO:0000256" key="1">
    <source>
        <dbReference type="ARBA" id="ARBA00022737"/>
    </source>
</evidence>
<keyword evidence="1" id="KW-0677">Repeat</keyword>
<evidence type="ECO:0000256" key="2">
    <source>
        <dbReference type="SAM" id="MobiDB-lite"/>
    </source>
</evidence>
<name>A0A2A3E954_APICC</name>
<dbReference type="SMART" id="SM00705">
    <property type="entry name" value="THEG"/>
    <property type="match status" value="5"/>
</dbReference>
<dbReference type="AlphaFoldDB" id="A0A2A3E954"/>
<feature type="compositionally biased region" description="Basic and acidic residues" evidence="2">
    <location>
        <begin position="283"/>
        <end position="308"/>
    </location>
</feature>
<feature type="compositionally biased region" description="Basic and acidic residues" evidence="2">
    <location>
        <begin position="498"/>
        <end position="508"/>
    </location>
</feature>
<reference evidence="3 4" key="1">
    <citation type="submission" date="2014-07" db="EMBL/GenBank/DDBJ databases">
        <title>Genomic and transcriptomic analysis on Apis cerana provide comprehensive insights into honey bee biology.</title>
        <authorList>
            <person name="Diao Q."/>
            <person name="Sun L."/>
            <person name="Zheng H."/>
            <person name="Zheng H."/>
            <person name="Xu S."/>
            <person name="Wang S."/>
            <person name="Zeng Z."/>
            <person name="Hu F."/>
            <person name="Su S."/>
            <person name="Wu J."/>
        </authorList>
    </citation>
    <scope>NUCLEOTIDE SEQUENCE [LARGE SCALE GENOMIC DNA]</scope>
    <source>
        <tissue evidence="3">Pupae without intestine</tissue>
    </source>
</reference>
<feature type="compositionally biased region" description="Basic residues" evidence="2">
    <location>
        <begin position="30"/>
        <end position="41"/>
    </location>
</feature>
<evidence type="ECO:0000313" key="4">
    <source>
        <dbReference type="Proteomes" id="UP000242457"/>
    </source>
</evidence>
<feature type="compositionally biased region" description="Basic and acidic residues" evidence="2">
    <location>
        <begin position="10"/>
        <end position="25"/>
    </location>
</feature>
<organism evidence="3 4">
    <name type="scientific">Apis cerana cerana</name>
    <name type="common">Oriental honeybee</name>
    <dbReference type="NCBI Taxonomy" id="94128"/>
    <lineage>
        <taxon>Eukaryota</taxon>
        <taxon>Metazoa</taxon>
        <taxon>Ecdysozoa</taxon>
        <taxon>Arthropoda</taxon>
        <taxon>Hexapoda</taxon>
        <taxon>Insecta</taxon>
        <taxon>Pterygota</taxon>
        <taxon>Neoptera</taxon>
        <taxon>Endopterygota</taxon>
        <taxon>Hymenoptera</taxon>
        <taxon>Apocrita</taxon>
        <taxon>Aculeata</taxon>
        <taxon>Apoidea</taxon>
        <taxon>Anthophila</taxon>
        <taxon>Apidae</taxon>
        <taxon>Apis</taxon>
    </lineage>
</organism>
<evidence type="ECO:0000313" key="3">
    <source>
        <dbReference type="EMBL" id="PBC28257.1"/>
    </source>
</evidence>
<feature type="region of interest" description="Disordered" evidence="2">
    <location>
        <begin position="1"/>
        <end position="41"/>
    </location>
</feature>
<feature type="region of interest" description="Disordered" evidence="2">
    <location>
        <begin position="490"/>
        <end position="628"/>
    </location>
</feature>
<gene>
    <name evidence="3" type="ORF">APICC_00544</name>
</gene>
<feature type="region of interest" description="Disordered" evidence="2">
    <location>
        <begin position="283"/>
        <end position="425"/>
    </location>
</feature>
<dbReference type="EMBL" id="KZ288320">
    <property type="protein sequence ID" value="PBC28257.1"/>
    <property type="molecule type" value="Genomic_DNA"/>
</dbReference>
<accession>A0A2A3E954</accession>
<sequence length="628" mass="73991">MPPRMKPPKPAREPEKPPKRARELTPRPVGRARKVNKTKHKIKKVRTKLKLKGWLATPADWTRFDAWAKVKAKPKKLPELEPIVRVSKPLSQLRKRIKTLAKPRETVDMSVHCKLDLTISKAALQAVASKRTILLALPNIKLLDFGRIYYQVSPAALKYEPTERILELSKPRALFLPDECKPSKVSLCEKRVLDEERLRKLALAKKLIDCPQQLTKDEIEELFTPHGIMRSALTYKITPWMNFLALPSYKVIKGRKDPLAKTWKKLLIKKREERGKEALAEYKKKREEERRKERKRKPEVVEREEPPKKPPPPVKKRRKEEKEQETKEERKGRRERKEERREARKKRKEEKAKLKREKKEERERKDKKEKRKKEKEKKKEKEETEEEKARRRKIEKNAWRYSPHPCKDDPFTSPRTDNLSKPRIRKCTSLKAKPFDVKKAALSATPSGRVQSLAKPKKPLSPVGKRPPREKDKYGRPIFEMPVYGKVLPKTKPYKMGECPDDKEEKKPVVKKRPINPIAYAPSIDPCIEPELAKKQKIERKRAEKISKKKKVKKNKPKKKVKKSSEEDKKDKDKKDEEEKPKEEIEEPLEVVEEKTEEEVTEMEEETEEEVTEMEEETEEEAAEEEEG</sequence>
<dbReference type="OrthoDB" id="25466at2759"/>
<proteinExistence type="predicted"/>
<dbReference type="Proteomes" id="UP000242457">
    <property type="component" value="Unassembled WGS sequence"/>
</dbReference>
<feature type="compositionally biased region" description="Basic and acidic residues" evidence="2">
    <location>
        <begin position="349"/>
        <end position="366"/>
    </location>
</feature>
<dbReference type="PANTHER" id="PTHR15901">
    <property type="entry name" value="TESTICULAR HAPLOID EXPRESSED GENE PROTEIN"/>
    <property type="match status" value="1"/>
</dbReference>
<dbReference type="InterPro" id="IPR006623">
    <property type="entry name" value="THEG"/>
</dbReference>
<dbReference type="InterPro" id="IPR042401">
    <property type="entry name" value="SPMAP2-like"/>
</dbReference>
<feature type="compositionally biased region" description="Basic residues" evidence="2">
    <location>
        <begin position="547"/>
        <end position="562"/>
    </location>
</feature>
<protein>
    <submittedName>
        <fullName evidence="3">Esterase FE4</fullName>
    </submittedName>
</protein>
<feature type="compositionally biased region" description="Basic and acidic residues" evidence="2">
    <location>
        <begin position="531"/>
        <end position="546"/>
    </location>
</feature>
<feature type="compositionally biased region" description="Acidic residues" evidence="2">
    <location>
        <begin position="584"/>
        <end position="628"/>
    </location>
</feature>
<feature type="compositionally biased region" description="Basic residues" evidence="2">
    <location>
        <begin position="367"/>
        <end position="376"/>
    </location>
</feature>
<feature type="region of interest" description="Disordered" evidence="2">
    <location>
        <begin position="442"/>
        <end position="478"/>
    </location>
</feature>
<feature type="compositionally biased region" description="Basic and acidic residues" evidence="2">
    <location>
        <begin position="320"/>
        <end position="342"/>
    </location>
</feature>
<dbReference type="Pfam" id="PF14912">
    <property type="entry name" value="THEG"/>
    <property type="match status" value="2"/>
</dbReference>
<dbReference type="PANTHER" id="PTHR15901:SF16">
    <property type="entry name" value="TESTICULAR HAPLOID EXPRESSED GENE PROTEIN"/>
    <property type="match status" value="1"/>
</dbReference>